<feature type="region of interest" description="Disordered" evidence="1">
    <location>
        <begin position="37"/>
        <end position="62"/>
    </location>
</feature>
<feature type="region of interest" description="Disordered" evidence="1">
    <location>
        <begin position="181"/>
        <end position="203"/>
    </location>
</feature>
<evidence type="ECO:0000256" key="1">
    <source>
        <dbReference type="SAM" id="MobiDB-lite"/>
    </source>
</evidence>
<feature type="compositionally biased region" description="Basic and acidic residues" evidence="1">
    <location>
        <begin position="47"/>
        <end position="62"/>
    </location>
</feature>
<dbReference type="EMBL" id="LAZR01002215">
    <property type="protein sequence ID" value="KKN32970.1"/>
    <property type="molecule type" value="Genomic_DNA"/>
</dbReference>
<sequence>MMLPTDAQERKNIPIYTGFMVYFPLAIVEVTKVSVRGNEQHNPGSDLHWDRDKSKDERDSQARHLLDQTAPCLSLDDEIKHAAAGTWRAMANLQKLCEQRAEDEAALQRIEGATSDLKYVSKLLDKAKRQHIDAVGEGSAGQTVRTAGPVELNRIENSESKKIASTPGQWWRGIDEETVDEFHERCAPGSSEPSTRQRPRPLL</sequence>
<evidence type="ECO:0000313" key="2">
    <source>
        <dbReference type="EMBL" id="KKN32970.1"/>
    </source>
</evidence>
<name>A0A0F9PMF6_9ZZZZ</name>
<protein>
    <submittedName>
        <fullName evidence="2">Uncharacterized protein</fullName>
    </submittedName>
</protein>
<organism evidence="2">
    <name type="scientific">marine sediment metagenome</name>
    <dbReference type="NCBI Taxonomy" id="412755"/>
    <lineage>
        <taxon>unclassified sequences</taxon>
        <taxon>metagenomes</taxon>
        <taxon>ecological metagenomes</taxon>
    </lineage>
</organism>
<proteinExistence type="predicted"/>
<reference evidence="2" key="1">
    <citation type="journal article" date="2015" name="Nature">
        <title>Complex archaea that bridge the gap between prokaryotes and eukaryotes.</title>
        <authorList>
            <person name="Spang A."/>
            <person name="Saw J.H."/>
            <person name="Jorgensen S.L."/>
            <person name="Zaremba-Niedzwiedzka K."/>
            <person name="Martijn J."/>
            <person name="Lind A.E."/>
            <person name="van Eijk R."/>
            <person name="Schleper C."/>
            <person name="Guy L."/>
            <person name="Ettema T.J."/>
        </authorList>
    </citation>
    <scope>NUCLEOTIDE SEQUENCE</scope>
</reference>
<comment type="caution">
    <text evidence="2">The sequence shown here is derived from an EMBL/GenBank/DDBJ whole genome shotgun (WGS) entry which is preliminary data.</text>
</comment>
<accession>A0A0F9PMF6</accession>
<dbReference type="AlphaFoldDB" id="A0A0F9PMF6"/>
<gene>
    <name evidence="2" type="ORF">LCGC14_0808420</name>
</gene>